<proteinExistence type="predicted"/>
<feature type="region of interest" description="Disordered" evidence="1">
    <location>
        <begin position="111"/>
        <end position="172"/>
    </location>
</feature>
<accession>A0A6J0LXZ6</accession>
<dbReference type="Pfam" id="PF14392">
    <property type="entry name" value="zf-CCHC_4"/>
    <property type="match status" value="1"/>
</dbReference>
<dbReference type="OrthoDB" id="10509822at2759"/>
<dbReference type="RefSeq" id="XP_018464236.1">
    <property type="nucleotide sequence ID" value="XM_018608734.1"/>
</dbReference>
<gene>
    <name evidence="4" type="primary">LOC108835485</name>
</gene>
<feature type="region of interest" description="Disordered" evidence="1">
    <location>
        <begin position="337"/>
        <end position="435"/>
    </location>
</feature>
<feature type="region of interest" description="Disordered" evidence="1">
    <location>
        <begin position="212"/>
        <end position="231"/>
    </location>
</feature>
<keyword evidence="3" id="KW-1185">Reference proteome</keyword>
<feature type="domain" description="Zinc knuckle CX2CX4HX4C" evidence="2">
    <location>
        <begin position="41"/>
        <end position="85"/>
    </location>
</feature>
<dbReference type="PANTHER" id="PTHR31286:SF163">
    <property type="entry name" value="ZINC KNUCKLE CX2CX4HX4C DOMAIN-CONTAINING PROTEIN"/>
    <property type="match status" value="1"/>
</dbReference>
<dbReference type="KEGG" id="rsz:108835485"/>
<feature type="compositionally biased region" description="Basic and acidic residues" evidence="1">
    <location>
        <begin position="339"/>
        <end position="355"/>
    </location>
</feature>
<dbReference type="GeneID" id="108835485"/>
<dbReference type="InterPro" id="IPR040256">
    <property type="entry name" value="At4g02000-like"/>
</dbReference>
<feature type="compositionally biased region" description="Polar residues" evidence="1">
    <location>
        <begin position="213"/>
        <end position="226"/>
    </location>
</feature>
<sequence length="435" mass="47827">MDIPLQFRAAQTFRSVGEAIGKVHGEVDLREGRVRVELDGFKPLVFSMAIEFEEGVEIMVSLRYEKLFGFCKECFSLTHDHTRCPMLQKELGLVEEGAGSKPVAGHQASSYKGAVTHGDGSAGTSHDGQQYRGPMKSGNKGKGIMRERPGPYKQPGTYKERLPRGNGDGSSFRGRTYGYHERRNMPHNGGLQHPQNGEDGHQKLMMDAFKGGNRSSNQVGSKSTGVRKQGETPKACKALLFNEESAPEVNKEEAAVDVVRKEQTELEAVQFQRLPEGMLVQTAKEDEKPDSDPLDDANLMVESAILSDSELLVDVEEGEFQEWEQGEITDFMEEEEVVVPDKNDGSDVVEAQDKELEADEMGEEERDNNDETREKPPKKKGGKPGSLAIGGTMKMRLVQNLVSPRKKNVAKIGAKTGDKGAGASKKATMKPKTSE</sequence>
<reference evidence="3" key="1">
    <citation type="journal article" date="2019" name="Database">
        <title>The radish genome database (RadishGD): an integrated information resource for radish genomics.</title>
        <authorList>
            <person name="Yu H.J."/>
            <person name="Baek S."/>
            <person name="Lee Y.J."/>
            <person name="Cho A."/>
            <person name="Mun J.H."/>
        </authorList>
    </citation>
    <scope>NUCLEOTIDE SEQUENCE [LARGE SCALE GENOMIC DNA]</scope>
    <source>
        <strain evidence="3">cv. WK10039</strain>
    </source>
</reference>
<dbReference type="PANTHER" id="PTHR31286">
    <property type="entry name" value="GLYCINE-RICH CELL WALL STRUCTURAL PROTEIN 1.8-LIKE"/>
    <property type="match status" value="1"/>
</dbReference>
<dbReference type="InterPro" id="IPR025836">
    <property type="entry name" value="Zn_knuckle_CX2CX4HX4C"/>
</dbReference>
<dbReference type="AlphaFoldDB" id="A0A6J0LXZ6"/>
<evidence type="ECO:0000313" key="3">
    <source>
        <dbReference type="Proteomes" id="UP000504610"/>
    </source>
</evidence>
<organism evidence="3 4">
    <name type="scientific">Raphanus sativus</name>
    <name type="common">Radish</name>
    <name type="synonym">Raphanus raphanistrum var. sativus</name>
    <dbReference type="NCBI Taxonomy" id="3726"/>
    <lineage>
        <taxon>Eukaryota</taxon>
        <taxon>Viridiplantae</taxon>
        <taxon>Streptophyta</taxon>
        <taxon>Embryophyta</taxon>
        <taxon>Tracheophyta</taxon>
        <taxon>Spermatophyta</taxon>
        <taxon>Magnoliopsida</taxon>
        <taxon>eudicotyledons</taxon>
        <taxon>Gunneridae</taxon>
        <taxon>Pentapetalae</taxon>
        <taxon>rosids</taxon>
        <taxon>malvids</taxon>
        <taxon>Brassicales</taxon>
        <taxon>Brassicaceae</taxon>
        <taxon>Brassiceae</taxon>
        <taxon>Raphanus</taxon>
    </lineage>
</organism>
<evidence type="ECO:0000256" key="1">
    <source>
        <dbReference type="SAM" id="MobiDB-lite"/>
    </source>
</evidence>
<name>A0A6J0LXZ6_RAPSA</name>
<dbReference type="Proteomes" id="UP000504610">
    <property type="component" value="Chromosome 2"/>
</dbReference>
<feature type="compositionally biased region" description="Acidic residues" evidence="1">
    <location>
        <begin position="356"/>
        <end position="368"/>
    </location>
</feature>
<protein>
    <submittedName>
        <fullName evidence="4">Uncharacterized protein LOC108835485</fullName>
    </submittedName>
</protein>
<reference evidence="4" key="2">
    <citation type="submission" date="2025-08" db="UniProtKB">
        <authorList>
            <consortium name="RefSeq"/>
        </authorList>
    </citation>
    <scope>IDENTIFICATION</scope>
    <source>
        <tissue evidence="4">Leaf</tissue>
    </source>
</reference>
<evidence type="ECO:0000259" key="2">
    <source>
        <dbReference type="Pfam" id="PF14392"/>
    </source>
</evidence>
<evidence type="ECO:0000313" key="4">
    <source>
        <dbReference type="RefSeq" id="XP_018464236.1"/>
    </source>
</evidence>